<dbReference type="PANTHER" id="PTHR30373">
    <property type="entry name" value="UPF0603 PROTEIN YGCG"/>
    <property type="match status" value="1"/>
</dbReference>
<dbReference type="Proteomes" id="UP000544222">
    <property type="component" value="Unassembled WGS sequence"/>
</dbReference>
<proteinExistence type="predicted"/>
<evidence type="ECO:0000313" key="3">
    <source>
        <dbReference type="EMBL" id="MBB3188684.1"/>
    </source>
</evidence>
<protein>
    <recommendedName>
        <fullName evidence="2">TPM domain-containing protein</fullName>
    </recommendedName>
</protein>
<evidence type="ECO:0000256" key="1">
    <source>
        <dbReference type="SAM" id="Phobius"/>
    </source>
</evidence>
<organism evidence="3 4">
    <name type="scientific">Microbacter margulisiae</name>
    <dbReference type="NCBI Taxonomy" id="1350067"/>
    <lineage>
        <taxon>Bacteria</taxon>
        <taxon>Pseudomonadati</taxon>
        <taxon>Bacteroidota</taxon>
        <taxon>Bacteroidia</taxon>
        <taxon>Bacteroidales</taxon>
        <taxon>Porphyromonadaceae</taxon>
        <taxon>Microbacter</taxon>
    </lineage>
</organism>
<reference evidence="3 4" key="1">
    <citation type="submission" date="2020-08" db="EMBL/GenBank/DDBJ databases">
        <title>Genomic Encyclopedia of Type Strains, Phase IV (KMG-IV): sequencing the most valuable type-strain genomes for metagenomic binning, comparative biology and taxonomic classification.</title>
        <authorList>
            <person name="Goeker M."/>
        </authorList>
    </citation>
    <scope>NUCLEOTIDE SEQUENCE [LARGE SCALE GENOMIC DNA]</scope>
    <source>
        <strain evidence="3 4">DSM 27471</strain>
    </source>
</reference>
<sequence>MSVFAQSDFPKRPEPPRLVNDLAGIFTPEQASYLEKKLVNYNDSTSTQIAIVTMNNLYGYDITDFTDQLAQKWGVGRKGIDNGLMILIKPKTSDSDRGYVRISVGYGLEPTITDAISSQLIHQIMIPAFEQNQYFQGVDSATNVIIGLCSGLYKASPLKAKKNDSSELVILLIMLIVFFISFLRRNHFHHFGSSGTSGGAPFIFFPGFFGSGGDSGFGGGSDGGGFGGFGGGGFGGGGASGSW</sequence>
<dbReference type="AlphaFoldDB" id="A0A7W5DT98"/>
<dbReference type="InterPro" id="IPR007621">
    <property type="entry name" value="TPM_dom"/>
</dbReference>
<feature type="domain" description="TPM" evidence="2">
    <location>
        <begin position="19"/>
        <end position="146"/>
    </location>
</feature>
<evidence type="ECO:0000313" key="4">
    <source>
        <dbReference type="Proteomes" id="UP000544222"/>
    </source>
</evidence>
<feature type="transmembrane region" description="Helical" evidence="1">
    <location>
        <begin position="165"/>
        <end position="183"/>
    </location>
</feature>
<comment type="caution">
    <text evidence="3">The sequence shown here is derived from an EMBL/GenBank/DDBJ whole genome shotgun (WGS) entry which is preliminary data.</text>
</comment>
<keyword evidence="1" id="KW-1133">Transmembrane helix</keyword>
<keyword evidence="1" id="KW-0812">Transmembrane</keyword>
<dbReference type="RefSeq" id="WP_246392495.1">
    <property type="nucleotide sequence ID" value="NZ_JACHYB010000002.1"/>
</dbReference>
<gene>
    <name evidence="3" type="ORF">FHX64_002882</name>
</gene>
<dbReference type="Gene3D" id="3.10.310.50">
    <property type="match status" value="1"/>
</dbReference>
<keyword evidence="1" id="KW-0472">Membrane</keyword>
<evidence type="ECO:0000259" key="2">
    <source>
        <dbReference type="Pfam" id="PF04536"/>
    </source>
</evidence>
<keyword evidence="4" id="KW-1185">Reference proteome</keyword>
<dbReference type="Pfam" id="PF04536">
    <property type="entry name" value="TPM_phosphatase"/>
    <property type="match status" value="1"/>
</dbReference>
<dbReference type="PANTHER" id="PTHR30373:SF2">
    <property type="entry name" value="UPF0603 PROTEIN YGCG"/>
    <property type="match status" value="1"/>
</dbReference>
<name>A0A7W5DT98_9PORP</name>
<dbReference type="EMBL" id="JACHYB010000002">
    <property type="protein sequence ID" value="MBB3188684.1"/>
    <property type="molecule type" value="Genomic_DNA"/>
</dbReference>
<accession>A0A7W5DT98</accession>